<proteinExistence type="predicted"/>
<reference evidence="2" key="1">
    <citation type="submission" date="2008-06" db="EMBL/GenBank/DDBJ databases">
        <authorList>
            <person name="Lorenzi H."/>
            <person name="Inman J."/>
            <person name="Miller J."/>
            <person name="Schobel S."/>
            <person name="Amedeo P."/>
            <person name="Caler E.V."/>
            <person name="da Silva J."/>
        </authorList>
    </citation>
    <scope>NUCLEOTIDE SEQUENCE [LARGE SCALE GENOMIC DNA]</scope>
    <source>
        <strain evidence="2">RN66</strain>
    </source>
</reference>
<dbReference type="VEuPathDB" id="CryptoDB:CMU_029630"/>
<accession>B6AI47</accession>
<dbReference type="GeneID" id="6997415"/>
<evidence type="ECO:0000313" key="2">
    <source>
        <dbReference type="EMBL" id="EEA07888.1"/>
    </source>
</evidence>
<name>B6AI47_CRYMR</name>
<feature type="transmembrane region" description="Helical" evidence="1">
    <location>
        <begin position="25"/>
        <end position="47"/>
    </location>
</feature>
<dbReference type="STRING" id="441375.B6AI47"/>
<dbReference type="OrthoDB" id="383103at2759"/>
<gene>
    <name evidence="2" type="ORF">CMU_029630</name>
</gene>
<organism evidence="2 3">
    <name type="scientific">Cryptosporidium muris (strain RN66)</name>
    <dbReference type="NCBI Taxonomy" id="441375"/>
    <lineage>
        <taxon>Eukaryota</taxon>
        <taxon>Sar</taxon>
        <taxon>Alveolata</taxon>
        <taxon>Apicomplexa</taxon>
        <taxon>Conoidasida</taxon>
        <taxon>Coccidia</taxon>
        <taxon>Eucoccidiorida</taxon>
        <taxon>Eimeriorina</taxon>
        <taxon>Cryptosporidiidae</taxon>
        <taxon>Cryptosporidium</taxon>
    </lineage>
</organism>
<dbReference type="EMBL" id="DS989735">
    <property type="protein sequence ID" value="EEA07888.1"/>
    <property type="molecule type" value="Genomic_DNA"/>
</dbReference>
<keyword evidence="1" id="KW-0472">Membrane</keyword>
<protein>
    <recommendedName>
        <fullName evidence="4">Transmembrane protein</fullName>
    </recommendedName>
</protein>
<dbReference type="OMA" id="GYNLSMK"/>
<keyword evidence="1" id="KW-0812">Transmembrane</keyword>
<evidence type="ECO:0000313" key="3">
    <source>
        <dbReference type="Proteomes" id="UP000001460"/>
    </source>
</evidence>
<dbReference type="eggNOG" id="ENOG502S9BR">
    <property type="taxonomic scope" value="Eukaryota"/>
</dbReference>
<sequence length="113" mass="13315">MSLKASKFINKIKRPWINVIRGPSIFHSVLFGFLSGIIFYGVGFYGYRFIHVTLFDTENLAIQSKRRYMEKQQLFYNKLEDYLNSQYLLSLAKEYNPVSLSAPFNDINQEFIL</sequence>
<dbReference type="Proteomes" id="UP000001460">
    <property type="component" value="Unassembled WGS sequence"/>
</dbReference>
<dbReference type="AlphaFoldDB" id="B6AI47"/>
<keyword evidence="1" id="KW-1133">Transmembrane helix</keyword>
<evidence type="ECO:0000256" key="1">
    <source>
        <dbReference type="SAM" id="Phobius"/>
    </source>
</evidence>
<evidence type="ECO:0008006" key="4">
    <source>
        <dbReference type="Google" id="ProtNLM"/>
    </source>
</evidence>
<keyword evidence="3" id="KW-1185">Reference proteome</keyword>
<dbReference type="RefSeq" id="XP_002142237.1">
    <property type="nucleotide sequence ID" value="XM_002142201.1"/>
</dbReference>